<dbReference type="PANTHER" id="PTHR33546">
    <property type="entry name" value="LARGE, MULTIFUNCTIONAL SECRETED PROTEIN-RELATED"/>
    <property type="match status" value="1"/>
</dbReference>
<dbReference type="InterPro" id="IPR011042">
    <property type="entry name" value="6-blade_b-propeller_TolB-like"/>
</dbReference>
<dbReference type="GO" id="GO:0009055">
    <property type="term" value="F:electron transfer activity"/>
    <property type="evidence" value="ECO:0007669"/>
    <property type="project" value="InterPro"/>
</dbReference>
<evidence type="ECO:0000256" key="5">
    <source>
        <dbReference type="SAM" id="MobiDB-lite"/>
    </source>
</evidence>
<dbReference type="InterPro" id="IPR016024">
    <property type="entry name" value="ARM-type_fold"/>
</dbReference>
<evidence type="ECO:0000256" key="3">
    <source>
        <dbReference type="ARBA" id="ARBA00023004"/>
    </source>
</evidence>
<dbReference type="SUPFAM" id="SSF48371">
    <property type="entry name" value="ARM repeat"/>
    <property type="match status" value="1"/>
</dbReference>
<keyword evidence="2 4" id="KW-0479">Metal-binding</keyword>
<dbReference type="RefSeq" id="WP_406695282.1">
    <property type="nucleotide sequence ID" value="NZ_CP155447.1"/>
</dbReference>
<dbReference type="InterPro" id="IPR009056">
    <property type="entry name" value="Cyt_c-like_dom"/>
</dbReference>
<dbReference type="GO" id="GO:0046872">
    <property type="term" value="F:metal ion binding"/>
    <property type="evidence" value="ECO:0007669"/>
    <property type="project" value="UniProtKB-KW"/>
</dbReference>
<dbReference type="PROSITE" id="PS51007">
    <property type="entry name" value="CYTC"/>
    <property type="match status" value="1"/>
</dbReference>
<name>A0AAU7CBP4_9BACT</name>
<dbReference type="SUPFAM" id="SSF50952">
    <property type="entry name" value="Soluble quinoprotein glucose dehydrogenase"/>
    <property type="match status" value="1"/>
</dbReference>
<evidence type="ECO:0000256" key="4">
    <source>
        <dbReference type="PROSITE-ProRule" id="PRU00433"/>
    </source>
</evidence>
<dbReference type="InterPro" id="IPR055557">
    <property type="entry name" value="DUF7133"/>
</dbReference>
<dbReference type="InterPro" id="IPR013428">
    <property type="entry name" value="Membrane-bound_put_N"/>
</dbReference>
<reference evidence="7" key="1">
    <citation type="submission" date="2024-05" db="EMBL/GenBank/DDBJ databases">
        <title>Planctomycetes of the genus Singulisphaera possess chitinolytic capabilities.</title>
        <authorList>
            <person name="Ivanova A."/>
        </authorList>
    </citation>
    <scope>NUCLEOTIDE SEQUENCE</scope>
    <source>
        <strain evidence="7">Ch08T</strain>
    </source>
</reference>
<keyword evidence="3 4" id="KW-0408">Iron</keyword>
<evidence type="ECO:0000256" key="2">
    <source>
        <dbReference type="ARBA" id="ARBA00022723"/>
    </source>
</evidence>
<dbReference type="GO" id="GO:0020037">
    <property type="term" value="F:heme binding"/>
    <property type="evidence" value="ECO:0007669"/>
    <property type="project" value="InterPro"/>
</dbReference>
<dbReference type="Gene3D" id="2.120.10.30">
    <property type="entry name" value="TolB, C-terminal domain"/>
    <property type="match status" value="1"/>
</dbReference>
<dbReference type="EMBL" id="CP155447">
    <property type="protein sequence ID" value="XBH02540.1"/>
    <property type="molecule type" value="Genomic_DNA"/>
</dbReference>
<protein>
    <submittedName>
        <fullName evidence="7">PVC-type heme-binding CxxCH protein</fullName>
    </submittedName>
</protein>
<dbReference type="Gene3D" id="1.25.10.10">
    <property type="entry name" value="Leucine-rich Repeat Variant"/>
    <property type="match status" value="1"/>
</dbReference>
<evidence type="ECO:0000313" key="7">
    <source>
        <dbReference type="EMBL" id="XBH02540.1"/>
    </source>
</evidence>
<dbReference type="SUPFAM" id="SSF46626">
    <property type="entry name" value="Cytochrome c"/>
    <property type="match status" value="1"/>
</dbReference>
<accession>A0AAU7CBP4</accession>
<gene>
    <name evidence="7" type="ORF">V5E97_30050</name>
</gene>
<dbReference type="Gene3D" id="1.10.760.10">
    <property type="entry name" value="Cytochrome c-like domain"/>
    <property type="match status" value="1"/>
</dbReference>
<dbReference type="InterPro" id="IPR013427">
    <property type="entry name" value="Haem-bd_dom_put"/>
</dbReference>
<keyword evidence="1 4" id="KW-0349">Heme</keyword>
<dbReference type="InterPro" id="IPR036909">
    <property type="entry name" value="Cyt_c-like_dom_sf"/>
</dbReference>
<dbReference type="PANTHER" id="PTHR33546:SF1">
    <property type="entry name" value="LARGE, MULTIFUNCTIONAL SECRETED PROTEIN"/>
    <property type="match status" value="1"/>
</dbReference>
<sequence>MEILRHRFHDGFRFIAALLLVGGLSTPARLHAQEVIPHAQDQPPGPALSPAEAIAKMTVPEGFKVELVASEPDIVNPVAMTFDERGRIWITESLEYPRSAPGVGRDRIKVIEDKDGDGKADSFTLFAEGLNIPSGIAVGHGGVWVANAPDILFLKDTDGDGKADTREVVVSGFGRDDTHELPNSLTWGPDGWLYGWNGVFNQSHIKHRGKEYKFTCAIFRIHPKTRDFEVFCEGTSNPWGIAWNIDGSAFASACVIDHLWHLTETGYYHRQGGEYPPFTWKLGSIVDYKHQKAAYCGIHFFDSDAYPAQFRERLYMGNIHANGINVDTLERRGATYRAKSAPDFLSANDAWFMPVSQKTGPDGCLYILDWYDRYHCYQDARRDPEGIDRLKGRLYRVRYENNPRAPRIDLAQETDDQLIERLKSPNVYYRDIAQRLLIERAHPSAQPALQRLVLDNELPRKSRMHALWSLVGTGALEAGFHRQLLELPDGGLRAWGVRAAGNFRNVDASIREKVVSLAADPDRDVQLQVAIAARKLAGVEPMPVLLEVLSNCGDDVLIPNIVWQNLHPLLEEQGDVFVEQVRKIELKRSPNLIGLMPRVIDRLLGCKDHDAGSIVALIAMLTAGRNADHDAAGKGLAALAARIQDGEIAGPRLQSLKAGLGPILQASQSGQPDSPIALDAALLAASWKDPQGLKTARQGFASTQQSETRRLQALTALIVARDASVLDAVAKALADPGKSSADFRGRILATLGRVDDPKVAAIILAAYPKMEPELQPKAVELLTQRTSWSKPLVKAVAAKVIPPTILNVNQIRRLARSNDAELTQLVKAHWGSVREQRNPGREQVIAESRNLLRNNPGDPFAGQQVFKKLCAQCHKIYGEGQEVGPDITGIGRSDFEQLLSNVLDPSLVIGPAYQATMIATTDGRVLTGLVVEDNPQRVILKIQGGKQETISRDEVEEKKVSELSLMPEDIEKQLTTQELADLFSFLALDKPPADPTAKRLPGAPANRPRPAKEQTSQ</sequence>
<dbReference type="Pfam" id="PF00034">
    <property type="entry name" value="Cytochrom_C"/>
    <property type="match status" value="1"/>
</dbReference>
<dbReference type="NCBIfam" id="TIGR02603">
    <property type="entry name" value="CxxCH_TIGR02603"/>
    <property type="match status" value="1"/>
</dbReference>
<evidence type="ECO:0000256" key="1">
    <source>
        <dbReference type="ARBA" id="ARBA00022617"/>
    </source>
</evidence>
<proteinExistence type="predicted"/>
<dbReference type="InterPro" id="IPR011989">
    <property type="entry name" value="ARM-like"/>
</dbReference>
<feature type="region of interest" description="Disordered" evidence="5">
    <location>
        <begin position="991"/>
        <end position="1017"/>
    </location>
</feature>
<organism evidence="7">
    <name type="scientific">Singulisphaera sp. Ch08</name>
    <dbReference type="NCBI Taxonomy" id="3120278"/>
    <lineage>
        <taxon>Bacteria</taxon>
        <taxon>Pseudomonadati</taxon>
        <taxon>Planctomycetota</taxon>
        <taxon>Planctomycetia</taxon>
        <taxon>Isosphaerales</taxon>
        <taxon>Isosphaeraceae</taxon>
        <taxon>Singulisphaera</taxon>
    </lineage>
</organism>
<evidence type="ECO:0000259" key="6">
    <source>
        <dbReference type="PROSITE" id="PS51007"/>
    </source>
</evidence>
<dbReference type="Pfam" id="PF23500">
    <property type="entry name" value="DUF7133"/>
    <property type="match status" value="1"/>
</dbReference>
<dbReference type="InterPro" id="IPR011041">
    <property type="entry name" value="Quinoprot_gluc/sorb_DH_b-prop"/>
</dbReference>
<dbReference type="NCBIfam" id="TIGR02604">
    <property type="entry name" value="Piru_Ver_Nterm"/>
    <property type="match status" value="1"/>
</dbReference>
<feature type="domain" description="Cytochrome c" evidence="6">
    <location>
        <begin position="857"/>
        <end position="990"/>
    </location>
</feature>
<dbReference type="AlphaFoldDB" id="A0AAU7CBP4"/>